<gene>
    <name evidence="4" type="ORF">QN277_012196</name>
</gene>
<dbReference type="InterPro" id="IPR044821">
    <property type="entry name" value="At1g28695/At4g15970-like"/>
</dbReference>
<sequence length="389" mass="44669">MGENTGEAHGRAGEEDEPEALLPESSFAGGEGKPRNSGGSCTTSMVGRRSLISMVLLGLSVVGVLLLNSASPIQIPTFFQSIKQEYNVSEAKLERVLRRASMEDKDKTVILATLNDAWIEPGSIFDLFLESFRIGNNTKKLLNHLVLVTWDHKAYNRCLELHPHCYQMETKGEGDYGGDTFFMTPKYLHMMWRRTEFLSTVLQTGYSFVFTDLDIMWLRDPFQRFFKDADFQIACDHFNGNPSDIKNWPNGGFLYVRSNPKTIDFYKLWLESRKINPKLNEQDVLNKIKKYPFVSRRNMTIRFLDTAYIGGFCQMTKYFDKVCTMHANCCVGMDNKITDLRMLLDDWKRYMALNPADRPNSHPSWSVPNSCRTSFKRSKEKRNKAGSKT</sequence>
<proteinExistence type="predicted"/>
<feature type="region of interest" description="Disordered" evidence="1">
    <location>
        <begin position="1"/>
        <end position="42"/>
    </location>
</feature>
<reference evidence="4" key="1">
    <citation type="submission" date="2023-10" db="EMBL/GenBank/DDBJ databases">
        <title>Chromosome-level genome of the transformable northern wattle, Acacia crassicarpa.</title>
        <authorList>
            <person name="Massaro I."/>
            <person name="Sinha N.R."/>
            <person name="Poethig S."/>
            <person name="Leichty A.R."/>
        </authorList>
    </citation>
    <scope>NUCLEOTIDE SEQUENCE</scope>
    <source>
        <strain evidence="4">Acra3RX</strain>
        <tissue evidence="4">Leaf</tissue>
    </source>
</reference>
<dbReference type="PANTHER" id="PTHR46038:SF13">
    <property type="entry name" value="GLYCOSYLTRANSFERASE"/>
    <property type="match status" value="1"/>
</dbReference>
<keyword evidence="2" id="KW-0812">Transmembrane</keyword>
<feature type="domain" description="Nucleotide-diphospho-sugar transferase" evidence="3">
    <location>
        <begin position="141"/>
        <end position="340"/>
    </location>
</feature>
<evidence type="ECO:0000259" key="3">
    <source>
        <dbReference type="Pfam" id="PF03407"/>
    </source>
</evidence>
<protein>
    <recommendedName>
        <fullName evidence="3">Nucleotide-diphospho-sugar transferase domain-containing protein</fullName>
    </recommendedName>
</protein>
<dbReference type="AlphaFoldDB" id="A0AAE1N0E2"/>
<keyword evidence="2" id="KW-0472">Membrane</keyword>
<dbReference type="InterPro" id="IPR005069">
    <property type="entry name" value="Nucl-diP-sugar_transferase"/>
</dbReference>
<feature type="compositionally biased region" description="Basic residues" evidence="1">
    <location>
        <begin position="374"/>
        <end position="389"/>
    </location>
</feature>
<name>A0AAE1N0E2_9FABA</name>
<dbReference type="Proteomes" id="UP001293593">
    <property type="component" value="Unassembled WGS sequence"/>
</dbReference>
<feature type="compositionally biased region" description="Basic and acidic residues" evidence="1">
    <location>
        <begin position="1"/>
        <end position="13"/>
    </location>
</feature>
<keyword evidence="5" id="KW-1185">Reference proteome</keyword>
<accession>A0AAE1N0E2</accession>
<feature type="compositionally biased region" description="Polar residues" evidence="1">
    <location>
        <begin position="361"/>
        <end position="373"/>
    </location>
</feature>
<keyword evidence="2" id="KW-1133">Transmembrane helix</keyword>
<evidence type="ECO:0000313" key="5">
    <source>
        <dbReference type="Proteomes" id="UP001293593"/>
    </source>
</evidence>
<evidence type="ECO:0000256" key="2">
    <source>
        <dbReference type="SAM" id="Phobius"/>
    </source>
</evidence>
<evidence type="ECO:0000256" key="1">
    <source>
        <dbReference type="SAM" id="MobiDB-lite"/>
    </source>
</evidence>
<comment type="caution">
    <text evidence="4">The sequence shown here is derived from an EMBL/GenBank/DDBJ whole genome shotgun (WGS) entry which is preliminary data.</text>
</comment>
<dbReference type="Pfam" id="PF03407">
    <property type="entry name" value="Nucleotid_trans"/>
    <property type="match status" value="1"/>
</dbReference>
<evidence type="ECO:0000313" key="4">
    <source>
        <dbReference type="EMBL" id="KAK4280587.1"/>
    </source>
</evidence>
<dbReference type="PANTHER" id="PTHR46038">
    <property type="entry name" value="EXPRESSED PROTEIN-RELATED"/>
    <property type="match status" value="1"/>
</dbReference>
<feature type="region of interest" description="Disordered" evidence="1">
    <location>
        <begin position="358"/>
        <end position="389"/>
    </location>
</feature>
<dbReference type="EMBL" id="JAWXYG010000002">
    <property type="protein sequence ID" value="KAK4280587.1"/>
    <property type="molecule type" value="Genomic_DNA"/>
</dbReference>
<organism evidence="4 5">
    <name type="scientific">Acacia crassicarpa</name>
    <name type="common">northern wattle</name>
    <dbReference type="NCBI Taxonomy" id="499986"/>
    <lineage>
        <taxon>Eukaryota</taxon>
        <taxon>Viridiplantae</taxon>
        <taxon>Streptophyta</taxon>
        <taxon>Embryophyta</taxon>
        <taxon>Tracheophyta</taxon>
        <taxon>Spermatophyta</taxon>
        <taxon>Magnoliopsida</taxon>
        <taxon>eudicotyledons</taxon>
        <taxon>Gunneridae</taxon>
        <taxon>Pentapetalae</taxon>
        <taxon>rosids</taxon>
        <taxon>fabids</taxon>
        <taxon>Fabales</taxon>
        <taxon>Fabaceae</taxon>
        <taxon>Caesalpinioideae</taxon>
        <taxon>mimosoid clade</taxon>
        <taxon>Acacieae</taxon>
        <taxon>Acacia</taxon>
    </lineage>
</organism>
<feature type="transmembrane region" description="Helical" evidence="2">
    <location>
        <begin position="51"/>
        <end position="70"/>
    </location>
</feature>